<gene>
    <name evidence="11" type="ORF">BIW11_12019</name>
</gene>
<evidence type="ECO:0000259" key="10">
    <source>
        <dbReference type="PROSITE" id="PS51746"/>
    </source>
</evidence>
<dbReference type="InterPro" id="IPR036457">
    <property type="entry name" value="PPM-type-like_dom_sf"/>
</dbReference>
<evidence type="ECO:0000256" key="3">
    <source>
        <dbReference type="ARBA" id="ARBA00013081"/>
    </source>
</evidence>
<evidence type="ECO:0000256" key="5">
    <source>
        <dbReference type="ARBA" id="ARBA00022801"/>
    </source>
</evidence>
<keyword evidence="7" id="KW-0904">Protein phosphatase</keyword>
<sequence length="355" mass="38597">VSKYCSLHLPNFIKGLSSYQAGDCKEALIDAFVKFDQTLTKPEVVEVLRQLAQDVSDSDGTVETDEDERVVLAREAAMPLEDLIRSYKSHQDHKEDSEEELLSEGGNRAGVDEDEDVEVFDSDVPGSGSGSTAVVALLKGDVLTVANAGDSRAVLCREGKAIDLSVDHKPEDAAERTRIERAGGKVTGDGRVNGGLNLSRAIGDHVYKQNEDLTLQEQMISPLPDVQTIMLDRSKDNFLVLACDGIWNCMTSQEVCDFVTACLRHGDNVGKICEQLFRKCIAPDTSGDGTGCDNMTCIIVRLNTESLQDDQKTGSQQVTETSSTEATRCNGAGETQNNKRKSEDEQPSKRSRASS</sequence>
<dbReference type="Pfam" id="PF00481">
    <property type="entry name" value="PP2C"/>
    <property type="match status" value="1"/>
</dbReference>
<dbReference type="InterPro" id="IPR001932">
    <property type="entry name" value="PPM-type_phosphatase-like_dom"/>
</dbReference>
<dbReference type="Gene3D" id="3.60.40.10">
    <property type="entry name" value="PPM-type phosphatase domain"/>
    <property type="match status" value="1"/>
</dbReference>
<dbReference type="InterPro" id="IPR015655">
    <property type="entry name" value="PP2C"/>
</dbReference>
<comment type="similarity">
    <text evidence="2">Belongs to the PP2C family.</text>
</comment>
<keyword evidence="4" id="KW-0479">Metal-binding</keyword>
<dbReference type="EC" id="3.1.3.16" evidence="3"/>
<name>A0A1V9X8E9_9ACAR</name>
<dbReference type="OrthoDB" id="10264738at2759"/>
<accession>A0A1V9X8E9</accession>
<evidence type="ECO:0000256" key="9">
    <source>
        <dbReference type="SAM" id="MobiDB-lite"/>
    </source>
</evidence>
<dbReference type="GO" id="GO:0046872">
    <property type="term" value="F:metal ion binding"/>
    <property type="evidence" value="ECO:0007669"/>
    <property type="project" value="UniProtKB-KW"/>
</dbReference>
<proteinExistence type="inferred from homology"/>
<dbReference type="PROSITE" id="PS51746">
    <property type="entry name" value="PPM_2"/>
    <property type="match status" value="1"/>
</dbReference>
<keyword evidence="12" id="KW-1185">Reference proteome</keyword>
<dbReference type="PANTHER" id="PTHR13832">
    <property type="entry name" value="PROTEIN PHOSPHATASE 2C"/>
    <property type="match status" value="1"/>
</dbReference>
<dbReference type="AlphaFoldDB" id="A0A1V9X8E9"/>
<comment type="caution">
    <text evidence="11">The sequence shown here is derived from an EMBL/GenBank/DDBJ whole genome shotgun (WGS) entry which is preliminary data.</text>
</comment>
<feature type="compositionally biased region" description="Polar residues" evidence="9">
    <location>
        <begin position="313"/>
        <end position="327"/>
    </location>
</feature>
<reference evidence="11 12" key="1">
    <citation type="journal article" date="2017" name="Gigascience">
        <title>Draft genome of the honey bee ectoparasitic mite, Tropilaelaps mercedesae, is shaped by the parasitic life history.</title>
        <authorList>
            <person name="Dong X."/>
            <person name="Armstrong S.D."/>
            <person name="Xia D."/>
            <person name="Makepeace B.L."/>
            <person name="Darby A.C."/>
            <person name="Kadowaki T."/>
        </authorList>
    </citation>
    <scope>NUCLEOTIDE SEQUENCE [LARGE SCALE GENOMIC DNA]</scope>
    <source>
        <strain evidence="11">Wuxi-XJTLU</strain>
    </source>
</reference>
<feature type="region of interest" description="Disordered" evidence="9">
    <location>
        <begin position="308"/>
        <end position="355"/>
    </location>
</feature>
<evidence type="ECO:0000313" key="11">
    <source>
        <dbReference type="EMBL" id="OQR69835.1"/>
    </source>
</evidence>
<dbReference type="EMBL" id="MNPL01019634">
    <property type="protein sequence ID" value="OQR69835.1"/>
    <property type="molecule type" value="Genomic_DNA"/>
</dbReference>
<evidence type="ECO:0000256" key="8">
    <source>
        <dbReference type="ARBA" id="ARBA00023211"/>
    </source>
</evidence>
<evidence type="ECO:0000256" key="1">
    <source>
        <dbReference type="ARBA" id="ARBA00001936"/>
    </source>
</evidence>
<evidence type="ECO:0000256" key="7">
    <source>
        <dbReference type="ARBA" id="ARBA00022912"/>
    </source>
</evidence>
<dbReference type="PANTHER" id="PTHR13832:SF803">
    <property type="entry name" value="PROTEIN PHOSPHATASE 1G"/>
    <property type="match status" value="1"/>
</dbReference>
<dbReference type="InParanoid" id="A0A1V9X8E9"/>
<dbReference type="CDD" id="cd00143">
    <property type="entry name" value="PP2Cc"/>
    <property type="match status" value="1"/>
</dbReference>
<feature type="non-terminal residue" evidence="11">
    <location>
        <position position="1"/>
    </location>
</feature>
<evidence type="ECO:0000256" key="4">
    <source>
        <dbReference type="ARBA" id="ARBA00022723"/>
    </source>
</evidence>
<dbReference type="STRING" id="418985.A0A1V9X8E9"/>
<dbReference type="SUPFAM" id="SSF81606">
    <property type="entry name" value="PP2C-like"/>
    <property type="match status" value="1"/>
</dbReference>
<keyword evidence="8" id="KW-0464">Manganese</keyword>
<evidence type="ECO:0000256" key="2">
    <source>
        <dbReference type="ARBA" id="ARBA00006702"/>
    </source>
</evidence>
<feature type="region of interest" description="Disordered" evidence="9">
    <location>
        <begin position="88"/>
        <end position="112"/>
    </location>
</feature>
<dbReference type="SMART" id="SM00332">
    <property type="entry name" value="PP2Cc"/>
    <property type="match status" value="1"/>
</dbReference>
<evidence type="ECO:0000256" key="6">
    <source>
        <dbReference type="ARBA" id="ARBA00022842"/>
    </source>
</evidence>
<dbReference type="GO" id="GO:0004722">
    <property type="term" value="F:protein serine/threonine phosphatase activity"/>
    <property type="evidence" value="ECO:0007669"/>
    <property type="project" value="UniProtKB-EC"/>
</dbReference>
<keyword evidence="6" id="KW-0460">Magnesium</keyword>
<comment type="cofactor">
    <cofactor evidence="1">
        <name>Mn(2+)</name>
        <dbReference type="ChEBI" id="CHEBI:29035"/>
    </cofactor>
</comment>
<keyword evidence="5" id="KW-0378">Hydrolase</keyword>
<feature type="domain" description="PPM-type phosphatase" evidence="10">
    <location>
        <begin position="1"/>
        <end position="302"/>
    </location>
</feature>
<evidence type="ECO:0000313" key="12">
    <source>
        <dbReference type="Proteomes" id="UP000192247"/>
    </source>
</evidence>
<organism evidence="11 12">
    <name type="scientific">Tropilaelaps mercedesae</name>
    <dbReference type="NCBI Taxonomy" id="418985"/>
    <lineage>
        <taxon>Eukaryota</taxon>
        <taxon>Metazoa</taxon>
        <taxon>Ecdysozoa</taxon>
        <taxon>Arthropoda</taxon>
        <taxon>Chelicerata</taxon>
        <taxon>Arachnida</taxon>
        <taxon>Acari</taxon>
        <taxon>Parasitiformes</taxon>
        <taxon>Mesostigmata</taxon>
        <taxon>Gamasina</taxon>
        <taxon>Dermanyssoidea</taxon>
        <taxon>Laelapidae</taxon>
        <taxon>Tropilaelaps</taxon>
    </lineage>
</organism>
<protein>
    <recommendedName>
        <fullName evidence="3">protein-serine/threonine phosphatase</fullName>
        <ecNumber evidence="3">3.1.3.16</ecNumber>
    </recommendedName>
</protein>
<dbReference type="Proteomes" id="UP000192247">
    <property type="component" value="Unassembled WGS sequence"/>
</dbReference>